<protein>
    <submittedName>
        <fullName evidence="2">Ribonuclease h protein</fullName>
    </submittedName>
</protein>
<dbReference type="InterPro" id="IPR052929">
    <property type="entry name" value="RNase_H-like_EbsB-rel"/>
</dbReference>
<proteinExistence type="predicted"/>
<dbReference type="PANTHER" id="PTHR47074:SF11">
    <property type="entry name" value="REVERSE TRANSCRIPTASE-LIKE PROTEIN"/>
    <property type="match status" value="1"/>
</dbReference>
<dbReference type="PANTHER" id="PTHR47074">
    <property type="entry name" value="BNAC02G40300D PROTEIN"/>
    <property type="match status" value="1"/>
</dbReference>
<dbReference type="CDD" id="cd06222">
    <property type="entry name" value="RNase_H_like"/>
    <property type="match status" value="1"/>
</dbReference>
<reference evidence="2 3" key="1">
    <citation type="journal article" date="2018" name="Sci. Data">
        <title>The draft genome sequence of cork oak.</title>
        <authorList>
            <person name="Ramos A.M."/>
            <person name="Usie A."/>
            <person name="Barbosa P."/>
            <person name="Barros P.M."/>
            <person name="Capote T."/>
            <person name="Chaves I."/>
            <person name="Simoes F."/>
            <person name="Abreu I."/>
            <person name="Carrasquinho I."/>
            <person name="Faro C."/>
            <person name="Guimaraes J.B."/>
            <person name="Mendonca D."/>
            <person name="Nobrega F."/>
            <person name="Rodrigues L."/>
            <person name="Saibo N.J.M."/>
            <person name="Varela M.C."/>
            <person name="Egas C."/>
            <person name="Matos J."/>
            <person name="Miguel C.M."/>
            <person name="Oliveira M.M."/>
            <person name="Ricardo C.P."/>
            <person name="Goncalves S."/>
        </authorList>
    </citation>
    <scope>NUCLEOTIDE SEQUENCE [LARGE SCALE GENOMIC DNA]</scope>
    <source>
        <strain evidence="3">cv. HL8</strain>
    </source>
</reference>
<dbReference type="AlphaFoldDB" id="A0AAW0JYU6"/>
<dbReference type="InterPro" id="IPR026960">
    <property type="entry name" value="RVT-Znf"/>
</dbReference>
<evidence type="ECO:0000259" key="1">
    <source>
        <dbReference type="Pfam" id="PF13966"/>
    </source>
</evidence>
<evidence type="ECO:0000313" key="2">
    <source>
        <dbReference type="EMBL" id="KAK7831625.1"/>
    </source>
</evidence>
<evidence type="ECO:0000313" key="3">
    <source>
        <dbReference type="Proteomes" id="UP000237347"/>
    </source>
</evidence>
<gene>
    <name evidence="2" type="ORF">CFP56_027195</name>
</gene>
<dbReference type="EMBL" id="PKMF04000441">
    <property type="protein sequence ID" value="KAK7831625.1"/>
    <property type="molecule type" value="Genomic_DNA"/>
</dbReference>
<dbReference type="Pfam" id="PF13966">
    <property type="entry name" value="zf-RVT"/>
    <property type="match status" value="1"/>
</dbReference>
<sequence>MSIPLCLTPQEDTLIWPKSKDGQYSVKLGCQLLCAKENSGSALGLKVPNKIKTFAWWACIESLPTLANLARRKVVLSNNYTCCNRDLETMIHALWGCEKVKIAWGTNFDELLWCQNPRGVEGFIMVCWFIYNQHNKIRLKEAVAPLEKTSDLAQKYLADFQQHLAKPTSKKLLRKVIWKPPDAGLLKFFFDEAVFDDLGAVGIGAMVHNSFDEVLAALFEIIPLPSSIVVLETIAARRAALFVRELGFSGSILEGDSEEAILAIKNQCF</sequence>
<organism evidence="2 3">
    <name type="scientific">Quercus suber</name>
    <name type="common">Cork oak</name>
    <dbReference type="NCBI Taxonomy" id="58331"/>
    <lineage>
        <taxon>Eukaryota</taxon>
        <taxon>Viridiplantae</taxon>
        <taxon>Streptophyta</taxon>
        <taxon>Embryophyta</taxon>
        <taxon>Tracheophyta</taxon>
        <taxon>Spermatophyta</taxon>
        <taxon>Magnoliopsida</taxon>
        <taxon>eudicotyledons</taxon>
        <taxon>Gunneridae</taxon>
        <taxon>Pentapetalae</taxon>
        <taxon>rosids</taxon>
        <taxon>fabids</taxon>
        <taxon>Fagales</taxon>
        <taxon>Fagaceae</taxon>
        <taxon>Quercus</taxon>
    </lineage>
</organism>
<dbReference type="Proteomes" id="UP000237347">
    <property type="component" value="Unassembled WGS sequence"/>
</dbReference>
<comment type="caution">
    <text evidence="2">The sequence shown here is derived from an EMBL/GenBank/DDBJ whole genome shotgun (WGS) entry which is preliminary data.</text>
</comment>
<name>A0AAW0JYU6_QUESU</name>
<keyword evidence="3" id="KW-1185">Reference proteome</keyword>
<dbReference type="InterPro" id="IPR044730">
    <property type="entry name" value="RNase_H-like_dom_plant"/>
</dbReference>
<accession>A0AAW0JYU6</accession>
<feature type="domain" description="Reverse transcriptase zinc-binding" evidence="1">
    <location>
        <begin position="46"/>
        <end position="104"/>
    </location>
</feature>